<reference evidence="1 2" key="1">
    <citation type="submission" date="2018-03" db="EMBL/GenBank/DDBJ databases">
        <title>Genomic Encyclopedia of Archaeal and Bacterial Type Strains, Phase II (KMG-II): from individual species to whole genera.</title>
        <authorList>
            <person name="Goeker M."/>
        </authorList>
    </citation>
    <scope>NUCLEOTIDE SEQUENCE [LARGE SCALE GENOMIC DNA]</scope>
    <source>
        <strain evidence="1 2">DSM 44889</strain>
    </source>
</reference>
<keyword evidence="2" id="KW-1185">Reference proteome</keyword>
<dbReference type="EMBL" id="QGDQ01000001">
    <property type="protein sequence ID" value="PWJ56309.1"/>
    <property type="molecule type" value="Genomic_DNA"/>
</dbReference>
<organism evidence="1 2">
    <name type="scientific">Quadrisphaera granulorum</name>
    <dbReference type="NCBI Taxonomy" id="317664"/>
    <lineage>
        <taxon>Bacteria</taxon>
        <taxon>Bacillati</taxon>
        <taxon>Actinomycetota</taxon>
        <taxon>Actinomycetes</taxon>
        <taxon>Kineosporiales</taxon>
        <taxon>Kineosporiaceae</taxon>
        <taxon>Quadrisphaera</taxon>
    </lineage>
</organism>
<protein>
    <submittedName>
        <fullName evidence="1">Uncharacterized protein</fullName>
    </submittedName>
</protein>
<name>A0A316AG28_9ACTN</name>
<dbReference type="AlphaFoldDB" id="A0A316AG28"/>
<evidence type="ECO:0000313" key="2">
    <source>
        <dbReference type="Proteomes" id="UP000245469"/>
    </source>
</evidence>
<comment type="caution">
    <text evidence="1">The sequence shown here is derived from an EMBL/GenBank/DDBJ whole genome shotgun (WGS) entry which is preliminary data.</text>
</comment>
<evidence type="ECO:0000313" key="1">
    <source>
        <dbReference type="EMBL" id="PWJ56309.1"/>
    </source>
</evidence>
<dbReference type="Proteomes" id="UP000245469">
    <property type="component" value="Unassembled WGS sequence"/>
</dbReference>
<proteinExistence type="predicted"/>
<gene>
    <name evidence="1" type="ORF">BXY45_101285</name>
</gene>
<sequence length="114" mass="11633">MPKSAVSASTALVAHFCMSGGSPARGAVDGWSRRVYRSAMTITSALVRALVSLPRRAGAYAYGIVFGFPNERRYGNHPGYRHEPSARAGATDGLQGAAHLGAVGTAIAAASAGS</sequence>
<accession>A0A316AG28</accession>